<protein>
    <submittedName>
        <fullName evidence="2">RCG55464</fullName>
    </submittedName>
</protein>
<dbReference type="EMBL" id="CH473997">
    <property type="protein sequence ID" value="EDL91889.1"/>
    <property type="molecule type" value="Genomic_DNA"/>
</dbReference>
<evidence type="ECO:0000256" key="1">
    <source>
        <dbReference type="SAM" id="MobiDB-lite"/>
    </source>
</evidence>
<gene>
    <name evidence="2" type="ORF">rCG_55464</name>
</gene>
<reference evidence="2 3" key="1">
    <citation type="submission" date="2005-09" db="EMBL/GenBank/DDBJ databases">
        <authorList>
            <person name="Mural R.J."/>
            <person name="Li P.W."/>
            <person name="Adams M.D."/>
            <person name="Amanatides P.G."/>
            <person name="Baden-Tillson H."/>
            <person name="Barnstead M."/>
            <person name="Chin S.H."/>
            <person name="Dew I."/>
            <person name="Evans C.A."/>
            <person name="Ferriera S."/>
            <person name="Flanigan M."/>
            <person name="Fosler C."/>
            <person name="Glodek A."/>
            <person name="Gu Z."/>
            <person name="Holt R.A."/>
            <person name="Jennings D."/>
            <person name="Kraft C.L."/>
            <person name="Lu F."/>
            <person name="Nguyen T."/>
            <person name="Nusskern D.R."/>
            <person name="Pfannkoch C.M."/>
            <person name="Sitter C."/>
            <person name="Sutton G.G."/>
            <person name="Venter J.C."/>
            <person name="Wang Z."/>
            <person name="Woodage T."/>
            <person name="Zheng X.H."/>
            <person name="Zhong F."/>
        </authorList>
    </citation>
    <scope>NUCLEOTIDE SEQUENCE [LARGE SCALE GENOMIC DNA]</scope>
    <source>
        <strain>BN</strain>
        <strain evidence="3">Sprague-Dawley</strain>
    </source>
</reference>
<name>A6JR48_RAT</name>
<evidence type="ECO:0000313" key="2">
    <source>
        <dbReference type="EMBL" id="EDL91889.1"/>
    </source>
</evidence>
<dbReference type="Proteomes" id="UP000234681">
    <property type="component" value="Chromosome 9"/>
</dbReference>
<organism evidence="2 3">
    <name type="scientific">Rattus norvegicus</name>
    <name type="common">Rat</name>
    <dbReference type="NCBI Taxonomy" id="10116"/>
    <lineage>
        <taxon>Eukaryota</taxon>
        <taxon>Metazoa</taxon>
        <taxon>Chordata</taxon>
        <taxon>Craniata</taxon>
        <taxon>Vertebrata</taxon>
        <taxon>Euteleostomi</taxon>
        <taxon>Mammalia</taxon>
        <taxon>Eutheria</taxon>
        <taxon>Euarchontoglires</taxon>
        <taxon>Glires</taxon>
        <taxon>Rodentia</taxon>
        <taxon>Myomorpha</taxon>
        <taxon>Muroidea</taxon>
        <taxon>Muridae</taxon>
        <taxon>Murinae</taxon>
        <taxon>Rattus</taxon>
    </lineage>
</organism>
<evidence type="ECO:0000313" key="3">
    <source>
        <dbReference type="Proteomes" id="UP000234681"/>
    </source>
</evidence>
<proteinExistence type="predicted"/>
<feature type="region of interest" description="Disordered" evidence="1">
    <location>
        <begin position="1"/>
        <end position="27"/>
    </location>
</feature>
<dbReference type="AlphaFoldDB" id="A6JR48"/>
<accession>A6JR48</accession>
<sequence length="70" mass="8072">MEQQQRTSVGVEWNIPGGGSQDFPPLVGMKEERRKNSIPQRMQMLSEGKILENKMFNKLKVLLQNLRQSS</sequence>